<dbReference type="Gene3D" id="2.30.40.10">
    <property type="entry name" value="Urease, subunit C, domain 1"/>
    <property type="match status" value="2"/>
</dbReference>
<dbReference type="InterPro" id="IPR011059">
    <property type="entry name" value="Metal-dep_hydrolase_composite"/>
</dbReference>
<dbReference type="InterPro" id="IPR012696">
    <property type="entry name" value="PhnM"/>
</dbReference>
<dbReference type="NCBIfam" id="TIGR02318">
    <property type="entry name" value="phosphono_phnM"/>
    <property type="match status" value="1"/>
</dbReference>
<dbReference type="NCBIfam" id="NF011989">
    <property type="entry name" value="PRK15446.2-5"/>
    <property type="match status" value="1"/>
</dbReference>
<dbReference type="eggNOG" id="COG3454">
    <property type="taxonomic scope" value="Bacteria"/>
</dbReference>
<dbReference type="InterPro" id="IPR051781">
    <property type="entry name" value="Metallo-dep_Hydrolase"/>
</dbReference>
<dbReference type="Pfam" id="PF01979">
    <property type="entry name" value="Amidohydro_1"/>
    <property type="match status" value="1"/>
</dbReference>
<protein>
    <submittedName>
        <fullName evidence="2">Amidohydrolase-like protein</fullName>
    </submittedName>
</protein>
<dbReference type="PANTHER" id="PTHR43135">
    <property type="entry name" value="ALPHA-D-RIBOSE 1-METHYLPHOSPHONATE 5-TRIPHOSPHATE DIPHOSPHATASE"/>
    <property type="match status" value="1"/>
</dbReference>
<reference evidence="2 3" key="1">
    <citation type="submission" date="2007-03" db="EMBL/GenBank/DDBJ databases">
        <authorList>
            <person name="Stal L."/>
            <person name="Ferriera S."/>
            <person name="Johnson J."/>
            <person name="Kravitz S."/>
            <person name="Beeson K."/>
            <person name="Sutton G."/>
            <person name="Rogers Y.-H."/>
            <person name="Friedman R."/>
            <person name="Frazier M."/>
            <person name="Venter J.C."/>
        </authorList>
    </citation>
    <scope>NUCLEOTIDE SEQUENCE [LARGE SCALE GENOMIC DNA]</scope>
    <source>
        <strain evidence="2 3">CCY0110</strain>
    </source>
</reference>
<feature type="domain" description="Amidohydrolase-related" evidence="1">
    <location>
        <begin position="206"/>
        <end position="372"/>
    </location>
</feature>
<comment type="caution">
    <text evidence="2">The sequence shown here is derived from an EMBL/GenBank/DDBJ whole genome shotgun (WGS) entry which is preliminary data.</text>
</comment>
<dbReference type="CDD" id="cd01306">
    <property type="entry name" value="PhnM"/>
    <property type="match status" value="1"/>
</dbReference>
<keyword evidence="3" id="KW-1185">Reference proteome</keyword>
<evidence type="ECO:0000313" key="3">
    <source>
        <dbReference type="Proteomes" id="UP000003781"/>
    </source>
</evidence>
<name>A3IUL7_9CHRO</name>
<dbReference type="AlphaFoldDB" id="A3IUL7"/>
<accession>A3IUL7</accession>
<dbReference type="Proteomes" id="UP000003781">
    <property type="component" value="Unassembled WGS sequence"/>
</dbReference>
<dbReference type="SUPFAM" id="SSF51556">
    <property type="entry name" value="Metallo-dependent hydrolases"/>
    <property type="match status" value="1"/>
</dbReference>
<dbReference type="NCBIfam" id="NF011990">
    <property type="entry name" value="PRK15446.2-6"/>
    <property type="match status" value="1"/>
</dbReference>
<dbReference type="SUPFAM" id="SSF51338">
    <property type="entry name" value="Composite domain of metallo-dependent hydrolases"/>
    <property type="match status" value="1"/>
</dbReference>
<dbReference type="RefSeq" id="WP_008277073.1">
    <property type="nucleotide sequence ID" value="NZ_AAXW01000036.1"/>
</dbReference>
<dbReference type="GO" id="GO:0019700">
    <property type="term" value="P:organic phosphonate catabolic process"/>
    <property type="evidence" value="ECO:0007669"/>
    <property type="project" value="InterPro"/>
</dbReference>
<dbReference type="EMBL" id="AAXW01000036">
    <property type="protein sequence ID" value="EAZ89809.1"/>
    <property type="molecule type" value="Genomic_DNA"/>
</dbReference>
<dbReference type="GO" id="GO:0016810">
    <property type="term" value="F:hydrolase activity, acting on carbon-nitrogen (but not peptide) bonds"/>
    <property type="evidence" value="ECO:0007669"/>
    <property type="project" value="InterPro"/>
</dbReference>
<proteinExistence type="predicted"/>
<keyword evidence="2" id="KW-0378">Hydrolase</keyword>
<dbReference type="OrthoDB" id="9776488at2"/>
<dbReference type="PIRSF" id="PIRSF038971">
    <property type="entry name" value="PhnM"/>
    <property type="match status" value="1"/>
</dbReference>
<evidence type="ECO:0000313" key="2">
    <source>
        <dbReference type="EMBL" id="EAZ89809.1"/>
    </source>
</evidence>
<dbReference type="NCBIfam" id="NF011984">
    <property type="entry name" value="PRK15446.1-5"/>
    <property type="match status" value="1"/>
</dbReference>
<sequence>MKTYFTNAQIILKDKVLESASLLVENGVITAINPDPPSNVTEINLHGQYLMPGMIDAHCDAIEKEIEPRANTFFPLDFAIAQIDRKNAIAGITTPFHSISFAHEELGVRNNEMAAEIVRVIHQYQPFALVDNRVHCRYEITDPTSLPILLDLLEEDSVHLFSLMDHTPGQGQFKNLQAYRDYLRNTYKKSETETDIMVTKKLDNAQGAQERIKILVTKAHFHNVAIASHDDDTEERIETMTNLGITISEFPVNLHTAKKAIEMGLHTIFGAPNILRGKSQSGSMKAIEAITNNVASCLCSDYSPATLLTAAFRLPNLAHLTLPEAIALVTANPAKALNLCDRGEITVGKRADLIMVKMVNNLPQVTQTWVNGVKIYGCCYKN</sequence>
<organism evidence="2 3">
    <name type="scientific">Crocosphaera chwakensis CCY0110</name>
    <dbReference type="NCBI Taxonomy" id="391612"/>
    <lineage>
        <taxon>Bacteria</taxon>
        <taxon>Bacillati</taxon>
        <taxon>Cyanobacteriota</taxon>
        <taxon>Cyanophyceae</taxon>
        <taxon>Oscillatoriophycideae</taxon>
        <taxon>Chroococcales</taxon>
        <taxon>Aphanothecaceae</taxon>
        <taxon>Crocosphaera</taxon>
        <taxon>Crocosphaera chwakensis</taxon>
    </lineage>
</organism>
<evidence type="ECO:0000259" key="1">
    <source>
        <dbReference type="Pfam" id="PF01979"/>
    </source>
</evidence>
<dbReference type="InterPro" id="IPR032466">
    <property type="entry name" value="Metal_Hydrolase"/>
</dbReference>
<dbReference type="PANTHER" id="PTHR43135:SF3">
    <property type="entry name" value="ALPHA-D-RIBOSE 1-METHYLPHOSPHONATE 5-TRIPHOSPHATE DIPHOSPHATASE"/>
    <property type="match status" value="1"/>
</dbReference>
<gene>
    <name evidence="2" type="ORF">CY0110_25281</name>
</gene>
<dbReference type="InterPro" id="IPR006680">
    <property type="entry name" value="Amidohydro-rel"/>
</dbReference>
<dbReference type="NCBIfam" id="NF011987">
    <property type="entry name" value="PRK15446.2-3"/>
    <property type="match status" value="1"/>
</dbReference>